<gene>
    <name evidence="2" type="primary">LOC113471345</name>
</gene>
<keyword evidence="1" id="KW-1185">Reference proteome</keyword>
<reference evidence="2" key="1">
    <citation type="submission" date="2025-08" db="UniProtKB">
        <authorList>
            <consortium name="RefSeq"/>
        </authorList>
    </citation>
    <scope>IDENTIFICATION</scope>
</reference>
<protein>
    <submittedName>
        <fullName evidence="2">Uncharacterized protein LOC113471345</fullName>
    </submittedName>
</protein>
<dbReference type="Proteomes" id="UP000079169">
    <property type="component" value="Unplaced"/>
</dbReference>
<dbReference type="RefSeq" id="XP_026686238.1">
    <property type="nucleotide sequence ID" value="XM_026830437.1"/>
</dbReference>
<dbReference type="PaxDb" id="121845-A0A3Q0JGM7"/>
<dbReference type="GeneID" id="113471345"/>
<feature type="non-terminal residue" evidence="2">
    <location>
        <position position="1"/>
    </location>
</feature>
<evidence type="ECO:0000313" key="1">
    <source>
        <dbReference type="Proteomes" id="UP000079169"/>
    </source>
</evidence>
<dbReference type="KEGG" id="dci:113471345"/>
<accession>A0A3Q0JGM7</accession>
<name>A0A3Q0JGM7_DIACI</name>
<evidence type="ECO:0000313" key="2">
    <source>
        <dbReference type="RefSeq" id="XP_026686238.1"/>
    </source>
</evidence>
<organism evidence="1 2">
    <name type="scientific">Diaphorina citri</name>
    <name type="common">Asian citrus psyllid</name>
    <dbReference type="NCBI Taxonomy" id="121845"/>
    <lineage>
        <taxon>Eukaryota</taxon>
        <taxon>Metazoa</taxon>
        <taxon>Ecdysozoa</taxon>
        <taxon>Arthropoda</taxon>
        <taxon>Hexapoda</taxon>
        <taxon>Insecta</taxon>
        <taxon>Pterygota</taxon>
        <taxon>Neoptera</taxon>
        <taxon>Paraneoptera</taxon>
        <taxon>Hemiptera</taxon>
        <taxon>Sternorrhyncha</taxon>
        <taxon>Psylloidea</taxon>
        <taxon>Psyllidae</taxon>
        <taxon>Diaphorininae</taxon>
        <taxon>Diaphorina</taxon>
    </lineage>
</organism>
<dbReference type="AlphaFoldDB" id="A0A3Q0JGM7"/>
<sequence>WMIHCKSLYKNLNTDLLYCPTTIPFLYLSLLDSLLPHIKIATKLCTRIITSLATCIRSVEALWSSCSRIGSQFCSNLTSVLSALCEKSNESHDSFTKVQLFLLADSLVRSLLPLSQLSLLPSHIHAWMCGQVSRPDLFYLYPALTQPWYELCASQFTQVR</sequence>
<proteinExistence type="predicted"/>